<comment type="caution">
    <text evidence="5">The sequence shown here is derived from an EMBL/GenBank/DDBJ whole genome shotgun (WGS) entry which is preliminary data.</text>
</comment>
<dbReference type="AlphaFoldDB" id="A0AAW2ERG0"/>
<keyword evidence="6" id="KW-1185">Reference proteome</keyword>
<organism evidence="5 6">
    <name type="scientific">Cardiocondyla obscurior</name>
    <dbReference type="NCBI Taxonomy" id="286306"/>
    <lineage>
        <taxon>Eukaryota</taxon>
        <taxon>Metazoa</taxon>
        <taxon>Ecdysozoa</taxon>
        <taxon>Arthropoda</taxon>
        <taxon>Hexapoda</taxon>
        <taxon>Insecta</taxon>
        <taxon>Pterygota</taxon>
        <taxon>Neoptera</taxon>
        <taxon>Endopterygota</taxon>
        <taxon>Hymenoptera</taxon>
        <taxon>Apocrita</taxon>
        <taxon>Aculeata</taxon>
        <taxon>Formicoidea</taxon>
        <taxon>Formicidae</taxon>
        <taxon>Myrmicinae</taxon>
        <taxon>Cardiocondyla</taxon>
    </lineage>
</organism>
<dbReference type="PANTHER" id="PTHR24264">
    <property type="entry name" value="TRYPSIN-RELATED"/>
    <property type="match status" value="1"/>
</dbReference>
<dbReference type="SUPFAM" id="SSF50494">
    <property type="entry name" value="Trypsin-like serine proteases"/>
    <property type="match status" value="1"/>
</dbReference>
<sequence length="72" mass="7814">MMCAGYLDEGVDTCDGDSGGPLACYHNGAFSLYGITSWGQHCGKANKPGVYVRVAHYRSWIDKKIKESLAGR</sequence>
<evidence type="ECO:0000256" key="3">
    <source>
        <dbReference type="ARBA" id="ARBA00022825"/>
    </source>
</evidence>
<keyword evidence="1" id="KW-0645">Protease</keyword>
<evidence type="ECO:0000313" key="6">
    <source>
        <dbReference type="Proteomes" id="UP001430953"/>
    </source>
</evidence>
<dbReference type="PANTHER" id="PTHR24264:SF43">
    <property type="entry name" value="HEPATOCYTE GROWTH FACTOR ACTIVATOR"/>
    <property type="match status" value="1"/>
</dbReference>
<reference evidence="5 6" key="1">
    <citation type="submission" date="2023-03" db="EMBL/GenBank/DDBJ databases">
        <title>High recombination rates correlate with genetic variation in Cardiocondyla obscurior ants.</title>
        <authorList>
            <person name="Errbii M."/>
        </authorList>
    </citation>
    <scope>NUCLEOTIDE SEQUENCE [LARGE SCALE GENOMIC DNA]</scope>
    <source>
        <strain evidence="5">Alpha-2009</strain>
        <tissue evidence="5">Whole body</tissue>
    </source>
</reference>
<dbReference type="Pfam" id="PF00089">
    <property type="entry name" value="Trypsin"/>
    <property type="match status" value="1"/>
</dbReference>
<dbReference type="PROSITE" id="PS50240">
    <property type="entry name" value="TRYPSIN_DOM"/>
    <property type="match status" value="1"/>
</dbReference>
<feature type="domain" description="Peptidase S1" evidence="4">
    <location>
        <begin position="1"/>
        <end position="66"/>
    </location>
</feature>
<dbReference type="EMBL" id="JADYXP020000020">
    <property type="protein sequence ID" value="KAL0104422.1"/>
    <property type="molecule type" value="Genomic_DNA"/>
</dbReference>
<evidence type="ECO:0000256" key="1">
    <source>
        <dbReference type="ARBA" id="ARBA00022670"/>
    </source>
</evidence>
<gene>
    <name evidence="5" type="ORF">PUN28_017273</name>
</gene>
<dbReference type="InterPro" id="IPR001254">
    <property type="entry name" value="Trypsin_dom"/>
</dbReference>
<evidence type="ECO:0000259" key="4">
    <source>
        <dbReference type="PROSITE" id="PS50240"/>
    </source>
</evidence>
<dbReference type="PROSITE" id="PS00135">
    <property type="entry name" value="TRYPSIN_SER"/>
    <property type="match status" value="1"/>
</dbReference>
<dbReference type="InterPro" id="IPR009003">
    <property type="entry name" value="Peptidase_S1_PA"/>
</dbReference>
<name>A0AAW2ERG0_9HYME</name>
<dbReference type="GO" id="GO:0004252">
    <property type="term" value="F:serine-type endopeptidase activity"/>
    <property type="evidence" value="ECO:0007669"/>
    <property type="project" value="InterPro"/>
</dbReference>
<evidence type="ECO:0000256" key="2">
    <source>
        <dbReference type="ARBA" id="ARBA00022801"/>
    </source>
</evidence>
<dbReference type="GO" id="GO:0005615">
    <property type="term" value="C:extracellular space"/>
    <property type="evidence" value="ECO:0007669"/>
    <property type="project" value="TreeGrafter"/>
</dbReference>
<protein>
    <recommendedName>
        <fullName evidence="4">Peptidase S1 domain-containing protein</fullName>
    </recommendedName>
</protein>
<dbReference type="GO" id="GO:0031638">
    <property type="term" value="P:zymogen activation"/>
    <property type="evidence" value="ECO:0007669"/>
    <property type="project" value="TreeGrafter"/>
</dbReference>
<dbReference type="Gene3D" id="2.40.10.10">
    <property type="entry name" value="Trypsin-like serine proteases"/>
    <property type="match status" value="1"/>
</dbReference>
<dbReference type="InterPro" id="IPR050127">
    <property type="entry name" value="Serine_Proteases_S1"/>
</dbReference>
<evidence type="ECO:0000313" key="5">
    <source>
        <dbReference type="EMBL" id="KAL0104422.1"/>
    </source>
</evidence>
<dbReference type="InterPro" id="IPR043504">
    <property type="entry name" value="Peptidase_S1_PA_chymotrypsin"/>
</dbReference>
<accession>A0AAW2ERG0</accession>
<proteinExistence type="predicted"/>
<keyword evidence="3" id="KW-0720">Serine protease</keyword>
<dbReference type="InterPro" id="IPR033116">
    <property type="entry name" value="TRYPSIN_SER"/>
</dbReference>
<keyword evidence="2" id="KW-0378">Hydrolase</keyword>
<dbReference type="Proteomes" id="UP001430953">
    <property type="component" value="Unassembled WGS sequence"/>
</dbReference>